<name>A0A8S9JMJ3_BRACR</name>
<dbReference type="GO" id="GO:0071540">
    <property type="term" value="C:eukaryotic translation initiation factor 3 complex, eIF3e"/>
    <property type="evidence" value="ECO:0007669"/>
    <property type="project" value="TreeGrafter"/>
</dbReference>
<reference evidence="3" key="1">
    <citation type="submission" date="2019-12" db="EMBL/GenBank/DDBJ databases">
        <title>Genome sequencing and annotation of Brassica cretica.</title>
        <authorList>
            <person name="Studholme D.J."/>
            <person name="Sarris P.F."/>
        </authorList>
    </citation>
    <scope>NUCLEOTIDE SEQUENCE</scope>
    <source>
        <strain evidence="3">PFS-001/15</strain>
        <tissue evidence="3">Leaf</tissue>
    </source>
</reference>
<dbReference type="GO" id="GO:0003729">
    <property type="term" value="F:mRNA binding"/>
    <property type="evidence" value="ECO:0007669"/>
    <property type="project" value="TreeGrafter"/>
</dbReference>
<dbReference type="GO" id="GO:0001732">
    <property type="term" value="P:formation of cytoplasmic translation initiation complex"/>
    <property type="evidence" value="ECO:0007669"/>
    <property type="project" value="TreeGrafter"/>
</dbReference>
<dbReference type="GO" id="GO:0003743">
    <property type="term" value="F:translation initiation factor activity"/>
    <property type="evidence" value="ECO:0007669"/>
    <property type="project" value="TreeGrafter"/>
</dbReference>
<dbReference type="AlphaFoldDB" id="A0A8S9JMJ3"/>
<dbReference type="EMBL" id="QGKW02001660">
    <property type="protein sequence ID" value="KAF2582752.1"/>
    <property type="molecule type" value="Genomic_DNA"/>
</dbReference>
<feature type="compositionally biased region" description="Low complexity" evidence="2">
    <location>
        <begin position="440"/>
        <end position="459"/>
    </location>
</feature>
<dbReference type="PANTHER" id="PTHR14005:SF0">
    <property type="entry name" value="EUKARYOTIC TRANSLATION INITIATION FACTOR 3 SUBUNIT A"/>
    <property type="match status" value="1"/>
</dbReference>
<sequence>MKQKLGKIVRSVIVNVLRLYFRVQYSKNSTRRQFDRCVVNRTRNRLATRLAWLGSIRERAQIGLVPEEKYSDLRKGFEDGLAAPPGSHVSPEGVTGGKEICDEGSAVRKSGNLAESKKIPSWGIESDGLKDHLAVFAESLNKVRAMLYPVPSKASKLGGIVPNLAETVEKEHKRLLARKSIIEKRKEDQERQQLEMEREEEQKRLKLQKLTEEAEQKRLAAELLERRKQRILREIEEKELEEAQALLEDTEKRMKKGKKKTLLDGEKVTKQTVMERALTEQLKERQEMEKKLQKLAKTMDYLERAKREEAAPLIEAAYQRRLVEEREFYEREQQREVELSRERHESDLKEKNRLSRMLEFKETFQGEVISQERIRKLQEEEEAHKREEAEKRKKQEAEHKAKLDEIAEKQRQRERELEEKEKKRREELLKGTDAPPARPAEPTAAPAAAAPPAAAPAQASGKYVPRFKRQTAEVSAPAQTPPAADSDRWGNRGPPPADDHWGSNRGGPSQKPDRWVPGSRGSDRPSGGDAWRSGEERRSPFGSSRPRPAQR</sequence>
<dbReference type="GO" id="GO:0071541">
    <property type="term" value="C:eukaryotic translation initiation factor 3 complex, eIF3m"/>
    <property type="evidence" value="ECO:0007669"/>
    <property type="project" value="TreeGrafter"/>
</dbReference>
<dbReference type="Proteomes" id="UP000712281">
    <property type="component" value="Unassembled WGS sequence"/>
</dbReference>
<dbReference type="GO" id="GO:0002188">
    <property type="term" value="P:translation reinitiation"/>
    <property type="evidence" value="ECO:0007669"/>
    <property type="project" value="TreeGrafter"/>
</dbReference>
<feature type="compositionally biased region" description="Low complexity" evidence="2">
    <location>
        <begin position="517"/>
        <end position="529"/>
    </location>
</feature>
<evidence type="ECO:0000313" key="4">
    <source>
        <dbReference type="Proteomes" id="UP000712281"/>
    </source>
</evidence>
<feature type="compositionally biased region" description="Basic and acidic residues" evidence="2">
    <location>
        <begin position="379"/>
        <end position="430"/>
    </location>
</feature>
<dbReference type="PANTHER" id="PTHR14005">
    <property type="entry name" value="EUKARYOTIC TRANSLATION INITIATION FACTOR 3, THETA SUBUNIT"/>
    <property type="match status" value="1"/>
</dbReference>
<organism evidence="3 4">
    <name type="scientific">Brassica cretica</name>
    <name type="common">Mustard</name>
    <dbReference type="NCBI Taxonomy" id="69181"/>
    <lineage>
        <taxon>Eukaryota</taxon>
        <taxon>Viridiplantae</taxon>
        <taxon>Streptophyta</taxon>
        <taxon>Embryophyta</taxon>
        <taxon>Tracheophyta</taxon>
        <taxon>Spermatophyta</taxon>
        <taxon>Magnoliopsida</taxon>
        <taxon>eudicotyledons</taxon>
        <taxon>Gunneridae</taxon>
        <taxon>Pentapetalae</taxon>
        <taxon>rosids</taxon>
        <taxon>malvids</taxon>
        <taxon>Brassicales</taxon>
        <taxon>Brassicaceae</taxon>
        <taxon>Brassiceae</taxon>
        <taxon>Brassica</taxon>
    </lineage>
</organism>
<evidence type="ECO:0008006" key="5">
    <source>
        <dbReference type="Google" id="ProtNLM"/>
    </source>
</evidence>
<gene>
    <name evidence="3" type="ORF">F2Q68_00002311</name>
</gene>
<evidence type="ECO:0000256" key="1">
    <source>
        <dbReference type="SAM" id="Coils"/>
    </source>
</evidence>
<feature type="region of interest" description="Disordered" evidence="2">
    <location>
        <begin position="333"/>
        <end position="352"/>
    </location>
</feature>
<protein>
    <recommendedName>
        <fullName evidence="5">Eukaryotic translation initiation factor 3 subunit A</fullName>
    </recommendedName>
</protein>
<evidence type="ECO:0000313" key="3">
    <source>
        <dbReference type="EMBL" id="KAF2582752.1"/>
    </source>
</evidence>
<feature type="region of interest" description="Disordered" evidence="2">
    <location>
        <begin position="379"/>
        <end position="551"/>
    </location>
</feature>
<comment type="caution">
    <text evidence="3">The sequence shown here is derived from an EMBL/GenBank/DDBJ whole genome shotgun (WGS) entry which is preliminary data.</text>
</comment>
<accession>A0A8S9JMJ3</accession>
<feature type="coiled-coil region" evidence="1">
    <location>
        <begin position="165"/>
        <end position="308"/>
    </location>
</feature>
<evidence type="ECO:0000256" key="2">
    <source>
        <dbReference type="SAM" id="MobiDB-lite"/>
    </source>
</evidence>
<dbReference type="GO" id="GO:0043614">
    <property type="term" value="C:multi-eIF complex"/>
    <property type="evidence" value="ECO:0007669"/>
    <property type="project" value="TreeGrafter"/>
</dbReference>
<feature type="compositionally biased region" description="Low complexity" evidence="2">
    <location>
        <begin position="540"/>
        <end position="551"/>
    </location>
</feature>
<dbReference type="InterPro" id="IPR027512">
    <property type="entry name" value="EIF3A"/>
</dbReference>
<keyword evidence="1" id="KW-0175">Coiled coil</keyword>
<proteinExistence type="predicted"/>